<evidence type="ECO:0000256" key="2">
    <source>
        <dbReference type="SAM" id="Phobius"/>
    </source>
</evidence>
<dbReference type="InterPro" id="IPR010982">
    <property type="entry name" value="Lambda_DNA-bd_dom_sf"/>
</dbReference>
<dbReference type="OrthoDB" id="9797543at2"/>
<dbReference type="Proteomes" id="UP000307943">
    <property type="component" value="Unassembled WGS sequence"/>
</dbReference>
<name>A0A5C4TBJ8_9BACL</name>
<keyword evidence="5" id="KW-1185">Reference proteome</keyword>
<feature type="domain" description="Cytoskeleton protein RodZ-like C-terminal" evidence="3">
    <location>
        <begin position="218"/>
        <end position="273"/>
    </location>
</feature>
<evidence type="ECO:0000313" key="5">
    <source>
        <dbReference type="Proteomes" id="UP000307943"/>
    </source>
</evidence>
<evidence type="ECO:0000313" key="4">
    <source>
        <dbReference type="EMBL" id="TNJ66295.1"/>
    </source>
</evidence>
<dbReference type="InterPro" id="IPR050400">
    <property type="entry name" value="Bact_Cytoskel_RodZ"/>
</dbReference>
<feature type="transmembrane region" description="Helical" evidence="2">
    <location>
        <begin position="87"/>
        <end position="108"/>
    </location>
</feature>
<evidence type="ECO:0000256" key="1">
    <source>
        <dbReference type="SAM" id="MobiDB-lite"/>
    </source>
</evidence>
<dbReference type="PANTHER" id="PTHR34475:SF1">
    <property type="entry name" value="CYTOSKELETON PROTEIN RODZ"/>
    <property type="match status" value="1"/>
</dbReference>
<dbReference type="Pfam" id="PF13464">
    <property type="entry name" value="RodZ_C"/>
    <property type="match status" value="1"/>
</dbReference>
<dbReference type="GO" id="GO:0003677">
    <property type="term" value="F:DNA binding"/>
    <property type="evidence" value="ECO:0007669"/>
    <property type="project" value="InterPro"/>
</dbReference>
<dbReference type="InterPro" id="IPR025194">
    <property type="entry name" value="RodZ-like_C"/>
</dbReference>
<keyword evidence="2" id="KW-0472">Membrane</keyword>
<protein>
    <submittedName>
        <fullName evidence="4">Helix-turn-helix domain-containing protein</fullName>
    </submittedName>
</protein>
<evidence type="ECO:0000259" key="3">
    <source>
        <dbReference type="Pfam" id="PF13464"/>
    </source>
</evidence>
<feature type="region of interest" description="Disordered" evidence="1">
    <location>
        <begin position="123"/>
        <end position="166"/>
    </location>
</feature>
<keyword evidence="2" id="KW-0812">Transmembrane</keyword>
<dbReference type="EMBL" id="VDCQ01000012">
    <property type="protein sequence ID" value="TNJ66295.1"/>
    <property type="molecule type" value="Genomic_DNA"/>
</dbReference>
<keyword evidence="2" id="KW-1133">Transmembrane helix</keyword>
<sequence>MDQLEEMTKIRKRYLEAIEEGEYKILPGSFYVRAFIKSYSESVGLDPNEVLGLYGNAIPAPAVETVAEPIRRRKRNDSRTTEKLSKWASTILMLSFVLLILGVLYYFIGNSYNGDAGNEVNPSDKITDKLPDPANAAGGQPGETIAGNKIDGDKSQQSGQSAVQPPAMVPVVTLSRTENNIDYYVATNADKLSVQLKIPGEECWLRIDKIVPATENRKQERQVIEEKLYKKGDARDWTSDSSVYLTVGFPPAAELIVNGIPISLGTKKDVKRIQIDLQKSV</sequence>
<organism evidence="4 5">
    <name type="scientific">Paenibacillus hemerocallicola</name>
    <dbReference type="NCBI Taxonomy" id="1172614"/>
    <lineage>
        <taxon>Bacteria</taxon>
        <taxon>Bacillati</taxon>
        <taxon>Bacillota</taxon>
        <taxon>Bacilli</taxon>
        <taxon>Bacillales</taxon>
        <taxon>Paenibacillaceae</taxon>
        <taxon>Paenibacillus</taxon>
    </lineage>
</organism>
<dbReference type="Gene3D" id="1.10.260.40">
    <property type="entry name" value="lambda repressor-like DNA-binding domains"/>
    <property type="match status" value="1"/>
</dbReference>
<dbReference type="PANTHER" id="PTHR34475">
    <property type="match status" value="1"/>
</dbReference>
<reference evidence="4 5" key="1">
    <citation type="submission" date="2019-05" db="EMBL/GenBank/DDBJ databases">
        <title>We sequenced the genome of Paenibacillus hemerocallicola KCTC 33185 for further insight into its adaptation and study the phylogeny of Paenibacillus.</title>
        <authorList>
            <person name="Narsing Rao M.P."/>
        </authorList>
    </citation>
    <scope>NUCLEOTIDE SEQUENCE [LARGE SCALE GENOMIC DNA]</scope>
    <source>
        <strain evidence="4 5">KCTC 33185</strain>
    </source>
</reference>
<gene>
    <name evidence="4" type="ORF">FE784_10875</name>
</gene>
<dbReference type="AlphaFoldDB" id="A0A5C4TBJ8"/>
<accession>A0A5C4TBJ8</accession>
<comment type="caution">
    <text evidence="4">The sequence shown here is derived from an EMBL/GenBank/DDBJ whole genome shotgun (WGS) entry which is preliminary data.</text>
</comment>
<dbReference type="Pfam" id="PF13413">
    <property type="entry name" value="HTH_25"/>
    <property type="match status" value="1"/>
</dbReference>
<proteinExistence type="predicted"/>